<keyword evidence="3" id="KW-0812">Transmembrane</keyword>
<evidence type="ECO:0000313" key="5">
    <source>
        <dbReference type="EMBL" id="MDX8152580.1"/>
    </source>
</evidence>
<feature type="compositionally biased region" description="Low complexity" evidence="2">
    <location>
        <begin position="183"/>
        <end position="201"/>
    </location>
</feature>
<reference evidence="5 6" key="1">
    <citation type="submission" date="2023-11" db="EMBL/GenBank/DDBJ databases">
        <authorList>
            <person name="Xu M."/>
            <person name="Jiang T."/>
        </authorList>
    </citation>
    <scope>NUCLEOTIDE SEQUENCE [LARGE SCALE GENOMIC DNA]</scope>
    <source>
        <strain evidence="5 6">SD</strain>
    </source>
</reference>
<feature type="region of interest" description="Disordered" evidence="2">
    <location>
        <begin position="139"/>
        <end position="228"/>
    </location>
</feature>
<evidence type="ECO:0000256" key="2">
    <source>
        <dbReference type="SAM" id="MobiDB-lite"/>
    </source>
</evidence>
<keyword evidence="3" id="KW-1133">Transmembrane helix</keyword>
<dbReference type="RefSeq" id="WP_319954734.1">
    <property type="nucleotide sequence ID" value="NZ_JAXAVX010000006.1"/>
</dbReference>
<dbReference type="Pfam" id="PF14257">
    <property type="entry name" value="DUF4349"/>
    <property type="match status" value="1"/>
</dbReference>
<evidence type="ECO:0000256" key="3">
    <source>
        <dbReference type="SAM" id="Phobius"/>
    </source>
</evidence>
<keyword evidence="6" id="KW-1185">Reference proteome</keyword>
<feature type="compositionally biased region" description="Low complexity" evidence="2">
    <location>
        <begin position="70"/>
        <end position="94"/>
    </location>
</feature>
<keyword evidence="3" id="KW-0472">Membrane</keyword>
<feature type="transmembrane region" description="Helical" evidence="3">
    <location>
        <begin position="414"/>
        <end position="437"/>
    </location>
</feature>
<dbReference type="InterPro" id="IPR025645">
    <property type="entry name" value="DUF4349"/>
</dbReference>
<protein>
    <submittedName>
        <fullName evidence="5">DUF4349 domain-containing protein</fullName>
    </submittedName>
</protein>
<sequence length="486" mass="51313">MWKRETPLSPEVVAELDALDAALAGADDVDAELALLVAAVAADKPTLDAGARERLDLRVADAARREADRSPSASADGRTRPDAAGPRPASGGRPPIAPRSSGGLLARWRGPASWKPAVALVVAAAVAVPAVVLLGDRDGGSDTQSMALSDGAPSTPDRSTTTESLTQEGRAGELDAGPGGDAEGAAGASAAAPSVAPQAGQRSDFSKRVVPPSGGATSGELRSRDRQVVRDVEQTVRVGRRDVGRATDRITRIVQDAGGYVGASEVRERASRPSATFQLVVPTARLDATVGELSRIGELVRLERRNEDVTQRAASLDDELQDRRAGRSSLRLQLARAESASRRAALRRELRLLTNEIAGLEAQRRSLRQQTDSARIALRVTTATTDEAVLPPPADDGRWGIGDALSDAGRIAEVAGAVLLLVGVFLVPLGLLGGLGWRVRRRRRALVADRAIRETLVEVIGEPGEPWEHVQRRLAGGWHRAAIRHL</sequence>
<gene>
    <name evidence="5" type="ORF">SK069_13320</name>
</gene>
<feature type="non-terminal residue" evidence="5">
    <location>
        <position position="486"/>
    </location>
</feature>
<feature type="compositionally biased region" description="Polar residues" evidence="2">
    <location>
        <begin position="156"/>
        <end position="167"/>
    </location>
</feature>
<feature type="region of interest" description="Disordered" evidence="2">
    <location>
        <begin position="63"/>
        <end position="104"/>
    </location>
</feature>
<dbReference type="Proteomes" id="UP001277761">
    <property type="component" value="Unassembled WGS sequence"/>
</dbReference>
<comment type="caution">
    <text evidence="5">The sequence shown here is derived from an EMBL/GenBank/DDBJ whole genome shotgun (WGS) entry which is preliminary data.</text>
</comment>
<organism evidence="5 6">
    <name type="scientific">Patulibacter brassicae</name>
    <dbReference type="NCBI Taxonomy" id="1705717"/>
    <lineage>
        <taxon>Bacteria</taxon>
        <taxon>Bacillati</taxon>
        <taxon>Actinomycetota</taxon>
        <taxon>Thermoleophilia</taxon>
        <taxon>Solirubrobacterales</taxon>
        <taxon>Patulibacteraceae</taxon>
        <taxon>Patulibacter</taxon>
    </lineage>
</organism>
<evidence type="ECO:0000313" key="6">
    <source>
        <dbReference type="Proteomes" id="UP001277761"/>
    </source>
</evidence>
<dbReference type="EMBL" id="JAXAVX010000006">
    <property type="protein sequence ID" value="MDX8152580.1"/>
    <property type="molecule type" value="Genomic_DNA"/>
</dbReference>
<accession>A0ABU4VMA6</accession>
<keyword evidence="1" id="KW-0175">Coiled coil</keyword>
<feature type="domain" description="DUF4349" evidence="4">
    <location>
        <begin position="226"/>
        <end position="439"/>
    </location>
</feature>
<feature type="coiled-coil region" evidence="1">
    <location>
        <begin position="299"/>
        <end position="370"/>
    </location>
</feature>
<evidence type="ECO:0000256" key="1">
    <source>
        <dbReference type="SAM" id="Coils"/>
    </source>
</evidence>
<evidence type="ECO:0000259" key="4">
    <source>
        <dbReference type="Pfam" id="PF14257"/>
    </source>
</evidence>
<name>A0ABU4VMA6_9ACTN</name>
<proteinExistence type="predicted"/>